<comment type="caution">
    <text evidence="3">The sequence shown here is derived from an EMBL/GenBank/DDBJ whole genome shotgun (WGS) entry which is preliminary data.</text>
</comment>
<feature type="domain" description="CAAX prenyl protease 2/Lysostaphin resistance protein A-like" evidence="2">
    <location>
        <begin position="15"/>
        <end position="92"/>
    </location>
</feature>
<dbReference type="RefSeq" id="WP_216242048.1">
    <property type="nucleotide sequence ID" value="NZ_JABACJ020000011.1"/>
</dbReference>
<dbReference type="Proteomes" id="UP000723714">
    <property type="component" value="Unassembled WGS sequence"/>
</dbReference>
<keyword evidence="1" id="KW-1133">Transmembrane helix</keyword>
<feature type="transmembrane region" description="Helical" evidence="1">
    <location>
        <begin position="12"/>
        <end position="30"/>
    </location>
</feature>
<reference evidence="3 4" key="1">
    <citation type="submission" date="2021-06" db="EMBL/GenBank/DDBJ databases">
        <title>Faecalicatena sp. nov. isolated from porcine feces.</title>
        <authorList>
            <person name="Oh B.S."/>
            <person name="Lee J.H."/>
        </authorList>
    </citation>
    <scope>NUCLEOTIDE SEQUENCE [LARGE SCALE GENOMIC DNA]</scope>
    <source>
        <strain evidence="3 4">AGMB00832</strain>
    </source>
</reference>
<organism evidence="3 4">
    <name type="scientific">Faecalicatena faecalis</name>
    <dbReference type="NCBI Taxonomy" id="2726362"/>
    <lineage>
        <taxon>Bacteria</taxon>
        <taxon>Bacillati</taxon>
        <taxon>Bacillota</taxon>
        <taxon>Clostridia</taxon>
        <taxon>Lachnospirales</taxon>
        <taxon>Lachnospiraceae</taxon>
        <taxon>Faecalicatena</taxon>
    </lineage>
</organism>
<sequence length="92" mass="10182">MSTTMTEQILEGGSLPIIFICVVVISPIAEEFLFRKVLLERLLPYGSTVAIGISSILFGLSHFNFEQLLYTVFLGIVCANIIVKTGKIRYAI</sequence>
<keyword evidence="3" id="KW-0645">Protease</keyword>
<dbReference type="InterPro" id="IPR003675">
    <property type="entry name" value="Rce1/LyrA-like_dom"/>
</dbReference>
<dbReference type="PANTHER" id="PTHR36435:SF1">
    <property type="entry name" value="CAAX AMINO TERMINAL PROTEASE FAMILY PROTEIN"/>
    <property type="match status" value="1"/>
</dbReference>
<evidence type="ECO:0000313" key="3">
    <source>
        <dbReference type="EMBL" id="MBU3876581.1"/>
    </source>
</evidence>
<accession>A0ABS6D606</accession>
<evidence type="ECO:0000313" key="4">
    <source>
        <dbReference type="Proteomes" id="UP000723714"/>
    </source>
</evidence>
<feature type="transmembrane region" description="Helical" evidence="1">
    <location>
        <begin position="67"/>
        <end position="83"/>
    </location>
</feature>
<keyword evidence="4" id="KW-1185">Reference proteome</keyword>
<evidence type="ECO:0000259" key="2">
    <source>
        <dbReference type="Pfam" id="PF02517"/>
    </source>
</evidence>
<keyword evidence="3" id="KW-0378">Hydrolase</keyword>
<dbReference type="InterPro" id="IPR052710">
    <property type="entry name" value="CAAX_protease"/>
</dbReference>
<keyword evidence="1" id="KW-0472">Membrane</keyword>
<dbReference type="GO" id="GO:0008237">
    <property type="term" value="F:metallopeptidase activity"/>
    <property type="evidence" value="ECO:0007669"/>
    <property type="project" value="UniProtKB-KW"/>
</dbReference>
<protein>
    <submittedName>
        <fullName evidence="3">CPBP family intramembrane metalloprotease</fullName>
    </submittedName>
</protein>
<dbReference type="Pfam" id="PF02517">
    <property type="entry name" value="Rce1-like"/>
    <property type="match status" value="1"/>
</dbReference>
<gene>
    <name evidence="3" type="ORF">HGO97_012285</name>
</gene>
<keyword evidence="1" id="KW-0812">Transmembrane</keyword>
<evidence type="ECO:0000256" key="1">
    <source>
        <dbReference type="SAM" id="Phobius"/>
    </source>
</evidence>
<feature type="transmembrane region" description="Helical" evidence="1">
    <location>
        <begin position="42"/>
        <end position="61"/>
    </location>
</feature>
<dbReference type="EMBL" id="JABACJ020000011">
    <property type="protein sequence ID" value="MBU3876581.1"/>
    <property type="molecule type" value="Genomic_DNA"/>
</dbReference>
<dbReference type="PANTHER" id="PTHR36435">
    <property type="entry name" value="SLR1288 PROTEIN"/>
    <property type="match status" value="1"/>
</dbReference>
<proteinExistence type="predicted"/>
<name>A0ABS6D606_9FIRM</name>
<keyword evidence="3" id="KW-0482">Metalloprotease</keyword>